<dbReference type="SUPFAM" id="SSF55729">
    <property type="entry name" value="Acyl-CoA N-acyltransferases (Nat)"/>
    <property type="match status" value="1"/>
</dbReference>
<dbReference type="EMBL" id="LR796738">
    <property type="protein sequence ID" value="CAB4162355.1"/>
    <property type="molecule type" value="Genomic_DNA"/>
</dbReference>
<dbReference type="InterPro" id="IPR027417">
    <property type="entry name" value="P-loop_NTPase"/>
</dbReference>
<evidence type="ECO:0000259" key="1">
    <source>
        <dbReference type="PROSITE" id="PS51186"/>
    </source>
</evidence>
<protein>
    <submittedName>
        <fullName evidence="2">ABC_ATPase domain containing protein</fullName>
    </submittedName>
</protein>
<dbReference type="Pfam" id="PF00583">
    <property type="entry name" value="Acetyltransf_1"/>
    <property type="match status" value="1"/>
</dbReference>
<proteinExistence type="predicted"/>
<dbReference type="CDD" id="cd04301">
    <property type="entry name" value="NAT_SF"/>
    <property type="match status" value="1"/>
</dbReference>
<dbReference type="PROSITE" id="PS51186">
    <property type="entry name" value="GNAT"/>
    <property type="match status" value="1"/>
</dbReference>
<reference evidence="2" key="1">
    <citation type="submission" date="2020-04" db="EMBL/GenBank/DDBJ databases">
        <authorList>
            <person name="Chiriac C."/>
            <person name="Salcher M."/>
            <person name="Ghai R."/>
            <person name="Kavagutti S V."/>
        </authorList>
    </citation>
    <scope>NUCLEOTIDE SEQUENCE</scope>
</reference>
<gene>
    <name evidence="2" type="ORF">UFOVP783_37</name>
</gene>
<dbReference type="InterPro" id="IPR000182">
    <property type="entry name" value="GNAT_dom"/>
</dbReference>
<dbReference type="Gene3D" id="3.40.630.30">
    <property type="match status" value="1"/>
</dbReference>
<organism evidence="2">
    <name type="scientific">uncultured Caudovirales phage</name>
    <dbReference type="NCBI Taxonomy" id="2100421"/>
    <lineage>
        <taxon>Viruses</taxon>
        <taxon>Duplodnaviria</taxon>
        <taxon>Heunggongvirae</taxon>
        <taxon>Uroviricota</taxon>
        <taxon>Caudoviricetes</taxon>
        <taxon>Peduoviridae</taxon>
        <taxon>Maltschvirus</taxon>
        <taxon>Maltschvirus maltsch</taxon>
    </lineage>
</organism>
<dbReference type="InterPro" id="IPR016181">
    <property type="entry name" value="Acyl_CoA_acyltransferase"/>
</dbReference>
<sequence>MFDMPADDEVVSEWRVDLPVEDRPWSIGLIVGASGSGKTTVASEVFADAHFHTRFKWDEKAALVDGFPKALASKDIVEALSSVGLSSPPHWIKPFGHLSNGQQFRAELARLLVSGHPRVVFDEFTSVVDRDVARVCCAALSKTIRRRQRPQFVAVSCHFDIIDWLQPDWVFDVSANRFEWRSLRRRPPIIIDICESSLSAWNVFREHHYLSANINRAAKCFTAYWNGKPVGFTSYLHLANPIIRNVKREHRTVVLPDYQGVGIGNTLSEFIAEYALSRGFRFMSTTSHPAMIAHRRKSPLWRCHRFGYASASRETDREFARAVGRRTAGFEYVGGGVKQ</sequence>
<feature type="domain" description="N-acetyltransferase" evidence="1">
    <location>
        <begin position="178"/>
        <end position="339"/>
    </location>
</feature>
<dbReference type="GO" id="GO:0016747">
    <property type="term" value="F:acyltransferase activity, transferring groups other than amino-acyl groups"/>
    <property type="evidence" value="ECO:0007669"/>
    <property type="project" value="InterPro"/>
</dbReference>
<accession>A0A6J5NZK7</accession>
<dbReference type="Gene3D" id="3.40.50.300">
    <property type="entry name" value="P-loop containing nucleotide triphosphate hydrolases"/>
    <property type="match status" value="1"/>
</dbReference>
<evidence type="ECO:0000313" key="2">
    <source>
        <dbReference type="EMBL" id="CAB4162355.1"/>
    </source>
</evidence>
<dbReference type="SUPFAM" id="SSF52540">
    <property type="entry name" value="P-loop containing nucleoside triphosphate hydrolases"/>
    <property type="match status" value="1"/>
</dbReference>
<dbReference type="CDD" id="cd00267">
    <property type="entry name" value="ABC_ATPase"/>
    <property type="match status" value="1"/>
</dbReference>
<name>A0A6J5NZK7_9CAUD</name>